<gene>
    <name evidence="2" type="ordered locus">MCJ_002160</name>
</gene>
<feature type="transmembrane region" description="Helical" evidence="1">
    <location>
        <begin position="21"/>
        <end position="46"/>
    </location>
</feature>
<dbReference type="HOGENOM" id="CLU_603852_0_0_14"/>
<evidence type="ECO:0000256" key="1">
    <source>
        <dbReference type="SAM" id="Phobius"/>
    </source>
</evidence>
<dbReference type="NCBIfam" id="NF045994">
    <property type="entry name" value="MAG4530_fam"/>
    <property type="match status" value="1"/>
</dbReference>
<sequence>MILEDKIHLIHQFKLIKEKLYSQYILLFISFIFLPIMAFFGLVAIIDPSFYGHSFPQDSNKSSGYFVIPIIFILLFWACFYGFIKTMSIIMINKYFEFNIFRALKWFKIYLIINFHYDIFKMISAKNSTSDKLNTNLISFFDSKGLVLHGSGSINFAYNDFWRKNNDLDFASASNETKYIDAKSLENLEEKFKDFAASKYQYNNIKIEVLYSKYIPKSFITAKKNIKIPNINFMIAMKMHQILQLYLVNNDDKISKLDYEVKIKNSYIDLAFLLSKNNYWNYKKITEAFSYLYLSNYFLQFYLNKNIFDFSKPQNTEKFLEFVKLNNSKNINFSEVYLFIRNFVKLIDKNIFVKNIGDGINKIIENKHSLYDKFINEPKLNKNNFSSLKWTFANEYEKNVFLNKYYKNIDVQNPIVNSFLNELNGADNNMLDVRKILLYELNQKMELVYESKQ</sequence>
<dbReference type="eggNOG" id="ENOG5030MS9">
    <property type="taxonomic scope" value="Bacteria"/>
</dbReference>
<keyword evidence="3" id="KW-1185">Reference proteome</keyword>
<dbReference type="AlphaFoldDB" id="C5J615"/>
<evidence type="ECO:0000313" key="2">
    <source>
        <dbReference type="EMBL" id="CAT04907.1"/>
    </source>
</evidence>
<dbReference type="Proteomes" id="UP000001491">
    <property type="component" value="Chromosome"/>
</dbReference>
<reference evidence="3" key="1">
    <citation type="journal article" date="2009" name="BMC Bioinformatics">
        <title>The Mycoplasma conjunctivae genome sequencing, annotation and analysis.</title>
        <authorList>
            <person name="Calderon-Copete S.P."/>
            <person name="Wigger G."/>
            <person name="Wunderlin C."/>
            <person name="Schmidheini T."/>
            <person name="Frey J."/>
            <person name="Quail M.A."/>
            <person name="Falquet L."/>
        </authorList>
    </citation>
    <scope>NUCLEOTIDE SEQUENCE [LARGE SCALE GENOMIC DNA]</scope>
    <source>
        <strain evidence="3">ATCC 25834 / NCTC 10147 / HRC/581</strain>
    </source>
</reference>
<protein>
    <submittedName>
        <fullName evidence="2">Uncharacterized protein</fullName>
    </submittedName>
</protein>
<organism evidence="2 3">
    <name type="scientific">Mesomycoplasma conjunctivae (strain ATCC 25834 / NCTC 10147 / HRC/581)</name>
    <name type="common">Mycoplasma conjunctivae</name>
    <dbReference type="NCBI Taxonomy" id="572263"/>
    <lineage>
        <taxon>Bacteria</taxon>
        <taxon>Bacillati</taxon>
        <taxon>Mycoplasmatota</taxon>
        <taxon>Mycoplasmoidales</taxon>
        <taxon>Metamycoplasmataceae</taxon>
        <taxon>Mesomycoplasma</taxon>
    </lineage>
</organism>
<dbReference type="KEGG" id="mco:MCJ_002160"/>
<keyword evidence="1" id="KW-0472">Membrane</keyword>
<keyword evidence="1" id="KW-0812">Transmembrane</keyword>
<feature type="transmembrane region" description="Helical" evidence="1">
    <location>
        <begin position="66"/>
        <end position="84"/>
    </location>
</feature>
<name>C5J615_MESCH</name>
<proteinExistence type="predicted"/>
<keyword evidence="1" id="KW-1133">Transmembrane helix</keyword>
<dbReference type="EMBL" id="FM864216">
    <property type="protein sequence ID" value="CAT04907.1"/>
    <property type="molecule type" value="Genomic_DNA"/>
</dbReference>
<accession>C5J615</accession>
<evidence type="ECO:0000313" key="3">
    <source>
        <dbReference type="Proteomes" id="UP000001491"/>
    </source>
</evidence>